<protein>
    <submittedName>
        <fullName evidence="2">Uncharacterized protein</fullName>
    </submittedName>
</protein>
<gene>
    <name evidence="2" type="ORF">Vretifemale_4931</name>
</gene>
<feature type="non-terminal residue" evidence="2">
    <location>
        <position position="1"/>
    </location>
</feature>
<feature type="compositionally biased region" description="Pro residues" evidence="1">
    <location>
        <begin position="40"/>
        <end position="49"/>
    </location>
</feature>
<feature type="compositionally biased region" description="Low complexity" evidence="1">
    <location>
        <begin position="82"/>
        <end position="97"/>
    </location>
</feature>
<accession>A0A8J4CAF6</accession>
<dbReference type="EMBL" id="BNCP01000007">
    <property type="protein sequence ID" value="GIL75152.1"/>
    <property type="molecule type" value="Genomic_DNA"/>
</dbReference>
<evidence type="ECO:0000313" key="3">
    <source>
        <dbReference type="Proteomes" id="UP000747110"/>
    </source>
</evidence>
<reference evidence="2" key="1">
    <citation type="journal article" date="2021" name="Proc. Natl. Acad. Sci. U.S.A.">
        <title>Three genomes in the algal genus Volvox reveal the fate of a haploid sex-determining region after a transition to homothallism.</title>
        <authorList>
            <person name="Yamamoto K."/>
            <person name="Hamaji T."/>
            <person name="Kawai-Toyooka H."/>
            <person name="Matsuzaki R."/>
            <person name="Takahashi F."/>
            <person name="Nishimura Y."/>
            <person name="Kawachi M."/>
            <person name="Noguchi H."/>
            <person name="Minakuchi Y."/>
            <person name="Umen J.G."/>
            <person name="Toyoda A."/>
            <person name="Nozaki H."/>
        </authorList>
    </citation>
    <scope>NUCLEOTIDE SEQUENCE</scope>
    <source>
        <strain evidence="2">NIES-3786</strain>
    </source>
</reference>
<sequence length="113" mass="11014">MNNGRARGADPMIPSPGCGWGSVMRAVGCGNGTAVAVSPLQPPSPPSPPRCGENNTGGNNGDLRMDGREGTSHIATGRSVRPSETATSASTPTAPEEAAATAVVAAAATSAAS</sequence>
<dbReference type="AlphaFoldDB" id="A0A8J4CAF6"/>
<dbReference type="Proteomes" id="UP000747110">
    <property type="component" value="Unassembled WGS sequence"/>
</dbReference>
<name>A0A8J4CAF6_9CHLO</name>
<evidence type="ECO:0000256" key="1">
    <source>
        <dbReference type="SAM" id="MobiDB-lite"/>
    </source>
</evidence>
<organism evidence="2 3">
    <name type="scientific">Volvox reticuliferus</name>
    <dbReference type="NCBI Taxonomy" id="1737510"/>
    <lineage>
        <taxon>Eukaryota</taxon>
        <taxon>Viridiplantae</taxon>
        <taxon>Chlorophyta</taxon>
        <taxon>core chlorophytes</taxon>
        <taxon>Chlorophyceae</taxon>
        <taxon>CS clade</taxon>
        <taxon>Chlamydomonadales</taxon>
        <taxon>Volvocaceae</taxon>
        <taxon>Volvox</taxon>
    </lineage>
</organism>
<keyword evidence="3" id="KW-1185">Reference proteome</keyword>
<proteinExistence type="predicted"/>
<feature type="region of interest" description="Disordered" evidence="1">
    <location>
        <begin position="33"/>
        <end position="97"/>
    </location>
</feature>
<evidence type="ECO:0000313" key="2">
    <source>
        <dbReference type="EMBL" id="GIL75152.1"/>
    </source>
</evidence>
<comment type="caution">
    <text evidence="2">The sequence shown here is derived from an EMBL/GenBank/DDBJ whole genome shotgun (WGS) entry which is preliminary data.</text>
</comment>